<gene>
    <name evidence="8" type="ORF">TSTA_040980</name>
</gene>
<dbReference type="GeneID" id="8099906"/>
<dbReference type="AlphaFoldDB" id="B8MID5"/>
<dbReference type="EMBL" id="EQ962657">
    <property type="protein sequence ID" value="EED14619.1"/>
    <property type="molecule type" value="Genomic_DNA"/>
</dbReference>
<dbReference type="InterPro" id="IPR011701">
    <property type="entry name" value="MFS"/>
</dbReference>
<dbReference type="PANTHER" id="PTHR23501:SF59">
    <property type="entry name" value="MAJOR FACILITATOR SUPERFAMILY (MFS) PROFILE DOMAIN-CONTAINING PROTEIN-RELATED"/>
    <property type="match status" value="1"/>
</dbReference>
<evidence type="ECO:0000313" key="8">
    <source>
        <dbReference type="EMBL" id="EED14619.1"/>
    </source>
</evidence>
<dbReference type="InterPro" id="IPR020846">
    <property type="entry name" value="MFS_dom"/>
</dbReference>
<dbReference type="PROSITE" id="PS50850">
    <property type="entry name" value="MFS"/>
    <property type="match status" value="1"/>
</dbReference>
<keyword evidence="4 6" id="KW-0472">Membrane</keyword>
<evidence type="ECO:0000256" key="4">
    <source>
        <dbReference type="ARBA" id="ARBA00023136"/>
    </source>
</evidence>
<accession>B8MID5</accession>
<keyword evidence="9" id="KW-1185">Reference proteome</keyword>
<feature type="transmembrane region" description="Helical" evidence="6">
    <location>
        <begin position="309"/>
        <end position="326"/>
    </location>
</feature>
<feature type="transmembrane region" description="Helical" evidence="6">
    <location>
        <begin position="717"/>
        <end position="735"/>
    </location>
</feature>
<feature type="compositionally biased region" description="Polar residues" evidence="5">
    <location>
        <begin position="18"/>
        <end position="32"/>
    </location>
</feature>
<dbReference type="eggNOG" id="KOG0254">
    <property type="taxonomic scope" value="Eukaryota"/>
</dbReference>
<feature type="region of interest" description="Disordered" evidence="5">
    <location>
        <begin position="1"/>
        <end position="32"/>
    </location>
</feature>
<keyword evidence="3 6" id="KW-1133">Transmembrane helix</keyword>
<feature type="transmembrane region" description="Helical" evidence="6">
    <location>
        <begin position="379"/>
        <end position="398"/>
    </location>
</feature>
<evidence type="ECO:0000256" key="3">
    <source>
        <dbReference type="ARBA" id="ARBA00022989"/>
    </source>
</evidence>
<proteinExistence type="predicted"/>
<dbReference type="Gene3D" id="1.20.1250.20">
    <property type="entry name" value="MFS general substrate transporter like domains"/>
    <property type="match status" value="1"/>
</dbReference>
<evidence type="ECO:0000313" key="9">
    <source>
        <dbReference type="Proteomes" id="UP000001745"/>
    </source>
</evidence>
<comment type="subcellular location">
    <subcellularLocation>
        <location evidence="1">Membrane</location>
        <topology evidence="1">Multi-pass membrane protein</topology>
    </subcellularLocation>
</comment>
<evidence type="ECO:0000256" key="5">
    <source>
        <dbReference type="SAM" id="MobiDB-lite"/>
    </source>
</evidence>
<dbReference type="Gene3D" id="1.20.1720.10">
    <property type="entry name" value="Multidrug resistance protein D"/>
    <property type="match status" value="1"/>
</dbReference>
<name>B8MID5_TALSN</name>
<dbReference type="PhylomeDB" id="B8MID5"/>
<feature type="domain" description="Major facilitator superfamily (MFS) profile" evidence="7">
    <location>
        <begin position="84"/>
        <end position="541"/>
    </location>
</feature>
<feature type="transmembrane region" description="Helical" evidence="6">
    <location>
        <begin position="346"/>
        <end position="367"/>
    </location>
</feature>
<feature type="transmembrane region" description="Helical" evidence="6">
    <location>
        <begin position="410"/>
        <end position="430"/>
    </location>
</feature>
<sequence length="764" mass="85005">MALHCSQSAATPMKENRGSVSANGHTNDTKHQTIVTTYSTASRTVMNINSNNVGDDNDIELQTTQHSDQPLHEGWILTSREWWMVGCFVVMTMMVTMDALIVIPILPEIAEKYHSSPSRDTTWPITVYTLANATLQRCYVSLMEIFGQKNILIGGLSMFTIGLILLSASPSLFLVLLVGRGIQGAGTAAMISIPSVMLMDLISGRRRTIYNFVIFFGGAIGAVLGLVLGGLFMREGSWKWIFYISLPFCFMLLLVTPFAVQPIGESLKSKKRLMNVDWTGMLLFSASMAALLLGLTWASSLQKQLKWEVLVALVAGAFGIMATMVYETSGASRPFLPVIVLKVSPVTFVCVLVQSLLISVQLVYIPAYLRGVHHLSSTSIGLILIAMLATMLLVNAGVDFVPTKIYHYRWPLWLGWALNIISSASTALFNTRTTLRVCVIVMIVMGLGHGITISATHMALHNLSRGVHPQRDTALIANFVRTAGFCLAIASADSAFHTRMSIHNRHHTAAQAYALSFQDLMRVLTALAGFEFMLFVMCAYTGGRILGINTWYLVLWMPDKKRAKLTKLVMYTAYTHQGCRRHTVRSTNKLAELLRYNFLPTVLAPFENPKVGAVETSKRALRIEKDFTTAAFWKMLGVMYLERQDFDVRAKKALDGGLFVNSGWTSAHRTSILQSPGFLNGYLNELLFFRLFGPLKCEDDNYIRRTFVDRNRAKAKVFSAAFTIPLFGTTTMIFLENFENRRQSFTKSLFPASTVGRIKVTSLK</sequence>
<dbReference type="STRING" id="441959.B8MID5"/>
<dbReference type="PANTHER" id="PTHR23501">
    <property type="entry name" value="MAJOR FACILITATOR SUPERFAMILY"/>
    <property type="match status" value="1"/>
</dbReference>
<dbReference type="HOGENOM" id="CLU_020938_0_0_1"/>
<dbReference type="Proteomes" id="UP000001745">
    <property type="component" value="Unassembled WGS sequence"/>
</dbReference>
<dbReference type="GO" id="GO:0022857">
    <property type="term" value="F:transmembrane transporter activity"/>
    <property type="evidence" value="ECO:0007669"/>
    <property type="project" value="InterPro"/>
</dbReference>
<dbReference type="RefSeq" id="XP_002484572.1">
    <property type="nucleotide sequence ID" value="XM_002484527.1"/>
</dbReference>
<dbReference type="Pfam" id="PF07690">
    <property type="entry name" value="MFS_1"/>
    <property type="match status" value="1"/>
</dbReference>
<feature type="transmembrane region" description="Helical" evidence="6">
    <location>
        <begin position="151"/>
        <end position="178"/>
    </location>
</feature>
<feature type="transmembrane region" description="Helical" evidence="6">
    <location>
        <begin position="437"/>
        <end position="460"/>
    </location>
</feature>
<evidence type="ECO:0000259" key="7">
    <source>
        <dbReference type="PROSITE" id="PS50850"/>
    </source>
</evidence>
<feature type="transmembrane region" description="Helical" evidence="6">
    <location>
        <begin position="532"/>
        <end position="555"/>
    </location>
</feature>
<dbReference type="VEuPathDB" id="FungiDB:TSTA_040980"/>
<evidence type="ECO:0000256" key="1">
    <source>
        <dbReference type="ARBA" id="ARBA00004141"/>
    </source>
</evidence>
<feature type="transmembrane region" description="Helical" evidence="6">
    <location>
        <begin position="280"/>
        <end position="297"/>
    </location>
</feature>
<protein>
    <submittedName>
        <fullName evidence="8">Efflux pump antibiotic resistance protein, putative</fullName>
    </submittedName>
</protein>
<reference evidence="9" key="1">
    <citation type="journal article" date="2015" name="Genome Announc.">
        <title>Genome sequence of the AIDS-associated pathogen Penicillium marneffei (ATCC18224) and its near taxonomic relative Talaromyces stipitatus (ATCC10500).</title>
        <authorList>
            <person name="Nierman W.C."/>
            <person name="Fedorova-Abrams N.D."/>
            <person name="Andrianopoulos A."/>
        </authorList>
    </citation>
    <scope>NUCLEOTIDE SEQUENCE [LARGE SCALE GENOMIC DNA]</scope>
    <source>
        <strain evidence="9">ATCC 10500 / CBS 375.48 / QM 6759 / NRRL 1006</strain>
    </source>
</reference>
<feature type="compositionally biased region" description="Polar residues" evidence="5">
    <location>
        <begin position="1"/>
        <end position="10"/>
    </location>
</feature>
<feature type="transmembrane region" description="Helical" evidence="6">
    <location>
        <begin position="185"/>
        <end position="203"/>
    </location>
</feature>
<dbReference type="InParanoid" id="B8MID5"/>
<evidence type="ECO:0000256" key="2">
    <source>
        <dbReference type="ARBA" id="ARBA00022692"/>
    </source>
</evidence>
<dbReference type="GO" id="GO:0005886">
    <property type="term" value="C:plasma membrane"/>
    <property type="evidence" value="ECO:0007669"/>
    <property type="project" value="TreeGrafter"/>
</dbReference>
<dbReference type="SUPFAM" id="SSF103473">
    <property type="entry name" value="MFS general substrate transporter"/>
    <property type="match status" value="1"/>
</dbReference>
<feature type="transmembrane region" description="Helical" evidence="6">
    <location>
        <begin position="209"/>
        <end position="233"/>
    </location>
</feature>
<organism evidence="8 9">
    <name type="scientific">Talaromyces stipitatus (strain ATCC 10500 / CBS 375.48 / QM 6759 / NRRL 1006)</name>
    <name type="common">Penicillium stipitatum</name>
    <dbReference type="NCBI Taxonomy" id="441959"/>
    <lineage>
        <taxon>Eukaryota</taxon>
        <taxon>Fungi</taxon>
        <taxon>Dikarya</taxon>
        <taxon>Ascomycota</taxon>
        <taxon>Pezizomycotina</taxon>
        <taxon>Eurotiomycetes</taxon>
        <taxon>Eurotiomycetidae</taxon>
        <taxon>Eurotiales</taxon>
        <taxon>Trichocomaceae</taxon>
        <taxon>Talaromyces</taxon>
        <taxon>Talaromyces sect. Talaromyces</taxon>
    </lineage>
</organism>
<feature type="transmembrane region" description="Helical" evidence="6">
    <location>
        <begin position="240"/>
        <end position="260"/>
    </location>
</feature>
<dbReference type="InterPro" id="IPR036259">
    <property type="entry name" value="MFS_trans_sf"/>
</dbReference>
<evidence type="ECO:0000256" key="6">
    <source>
        <dbReference type="SAM" id="Phobius"/>
    </source>
</evidence>
<dbReference type="OrthoDB" id="2351791at2759"/>
<keyword evidence="2 6" id="KW-0812">Transmembrane</keyword>
<feature type="transmembrane region" description="Helical" evidence="6">
    <location>
        <begin position="82"/>
        <end position="106"/>
    </location>
</feature>